<dbReference type="PANTHER" id="PTHR30344">
    <property type="entry name" value="6-PHOSPHOGLUCONOLACTONASE-RELATED"/>
    <property type="match status" value="1"/>
</dbReference>
<organism evidence="4 5">
    <name type="scientific">Roseiconus nitratireducens</name>
    <dbReference type="NCBI Taxonomy" id="2605748"/>
    <lineage>
        <taxon>Bacteria</taxon>
        <taxon>Pseudomonadati</taxon>
        <taxon>Planctomycetota</taxon>
        <taxon>Planctomycetia</taxon>
        <taxon>Pirellulales</taxon>
        <taxon>Pirellulaceae</taxon>
        <taxon>Roseiconus</taxon>
    </lineage>
</organism>
<comment type="caution">
    <text evidence="4">The sequence shown here is derived from an EMBL/GenBank/DDBJ whole genome shotgun (WGS) entry which is preliminary data.</text>
</comment>
<name>A0A5M6DGJ9_9BACT</name>
<keyword evidence="3" id="KW-0732">Signal</keyword>
<dbReference type="InterPro" id="IPR050282">
    <property type="entry name" value="Cycloisomerase_2"/>
</dbReference>
<dbReference type="GO" id="GO:0006006">
    <property type="term" value="P:glucose metabolic process"/>
    <property type="evidence" value="ECO:0007669"/>
    <property type="project" value="UniProtKB-KW"/>
</dbReference>
<dbReference type="SUPFAM" id="SSF51004">
    <property type="entry name" value="C-terminal (heme d1) domain of cytochrome cd1-nitrite reductase"/>
    <property type="match status" value="1"/>
</dbReference>
<dbReference type="Proteomes" id="UP000324479">
    <property type="component" value="Unassembled WGS sequence"/>
</dbReference>
<dbReference type="PANTHER" id="PTHR30344:SF1">
    <property type="entry name" value="6-PHOSPHOGLUCONOLACTONASE"/>
    <property type="match status" value="1"/>
</dbReference>
<proteinExistence type="inferred from homology"/>
<dbReference type="InterPro" id="IPR015943">
    <property type="entry name" value="WD40/YVTN_repeat-like_dom_sf"/>
</dbReference>
<gene>
    <name evidence="4" type="ORF">FYK55_08380</name>
</gene>
<evidence type="ECO:0000313" key="5">
    <source>
        <dbReference type="Proteomes" id="UP000324479"/>
    </source>
</evidence>
<sequence length="390" mass="41871">MTPMKVFPRAARRSVSRLLGLGCLIMSAFASPATAESVDVWFGTTTPREGPSKGIYHATFDTESGKLSPAELAAEIDGPGFLAKHPGGTMLYAAASDNGKPSIVAYRIERQEDQTRLVKDSSVETGDGGAAHVSVSRDGKVVLSAQYGGGSTAAYRLAPNGSLLERSDLEKHPEGSGVVAGRQEKAHAHWTGTSPDDRFAFVPDLGMDRVVIYKLNTDQGTLEPHGYGVCPQGGGPRHMKFDPSGERIYVLNELSLSVTVFNYDPEAGTMTAVQTVPTLSEAVKDGERFNSASEIRVHPTGKFVYSANRGNDTITVFSVLEPSGQLRVIQVQPIHGAWPRNFNLDPTGKWLLAAGRNTNSVTIFEIDPDSGKLQFTMDSVMVPTPICVTF</sequence>
<keyword evidence="2" id="KW-0119">Carbohydrate metabolism</keyword>
<evidence type="ECO:0000256" key="1">
    <source>
        <dbReference type="ARBA" id="ARBA00005564"/>
    </source>
</evidence>
<dbReference type="GO" id="GO:0005829">
    <property type="term" value="C:cytosol"/>
    <property type="evidence" value="ECO:0007669"/>
    <property type="project" value="TreeGrafter"/>
</dbReference>
<dbReference type="Pfam" id="PF10282">
    <property type="entry name" value="Lactonase"/>
    <property type="match status" value="1"/>
</dbReference>
<comment type="similarity">
    <text evidence="1">Belongs to the cycloisomerase 2 family.</text>
</comment>
<evidence type="ECO:0000256" key="2">
    <source>
        <dbReference type="ARBA" id="ARBA00022526"/>
    </source>
</evidence>
<dbReference type="AlphaFoldDB" id="A0A5M6DGJ9"/>
<dbReference type="Gene3D" id="2.130.10.10">
    <property type="entry name" value="YVTN repeat-like/Quinoprotein amine dehydrogenase"/>
    <property type="match status" value="1"/>
</dbReference>
<dbReference type="EMBL" id="VWOX01000004">
    <property type="protein sequence ID" value="KAA5544355.1"/>
    <property type="molecule type" value="Genomic_DNA"/>
</dbReference>
<dbReference type="InterPro" id="IPR011048">
    <property type="entry name" value="Haem_d1_sf"/>
</dbReference>
<keyword evidence="2" id="KW-0313">Glucose metabolism</keyword>
<reference evidence="4 5" key="1">
    <citation type="submission" date="2019-08" db="EMBL/GenBank/DDBJ databases">
        <authorList>
            <person name="Dhanesh K."/>
            <person name="Kumar G."/>
            <person name="Sasikala C."/>
            <person name="Venkata Ramana C."/>
        </authorList>
    </citation>
    <scope>NUCLEOTIDE SEQUENCE [LARGE SCALE GENOMIC DNA]</scope>
    <source>
        <strain evidence="4 5">JC645</strain>
    </source>
</reference>
<evidence type="ECO:0000256" key="3">
    <source>
        <dbReference type="SAM" id="SignalP"/>
    </source>
</evidence>
<feature type="chain" id="PRO_5024303833" evidence="3">
    <location>
        <begin position="36"/>
        <end position="390"/>
    </location>
</feature>
<evidence type="ECO:0000313" key="4">
    <source>
        <dbReference type="EMBL" id="KAA5544355.1"/>
    </source>
</evidence>
<feature type="signal peptide" evidence="3">
    <location>
        <begin position="1"/>
        <end position="35"/>
    </location>
</feature>
<keyword evidence="5" id="KW-1185">Reference proteome</keyword>
<dbReference type="InterPro" id="IPR019405">
    <property type="entry name" value="Lactonase_7-beta_prop"/>
</dbReference>
<protein>
    <submittedName>
        <fullName evidence="4">Lactonase family protein</fullName>
    </submittedName>
</protein>
<dbReference type="GO" id="GO:0017057">
    <property type="term" value="F:6-phosphogluconolactonase activity"/>
    <property type="evidence" value="ECO:0007669"/>
    <property type="project" value="TreeGrafter"/>
</dbReference>
<accession>A0A5M6DGJ9</accession>